<gene>
    <name evidence="7 9 10" type="ORF">SRAE_2000469500</name>
</gene>
<keyword evidence="8" id="KW-1185">Reference proteome</keyword>
<dbReference type="EMBL" id="LN609529">
    <property type="protein sequence ID" value="CEF70054.1"/>
    <property type="molecule type" value="Genomic_DNA"/>
</dbReference>
<dbReference type="STRING" id="34506.A0A090LPD4"/>
<dbReference type="GO" id="GO:0004222">
    <property type="term" value="F:metalloendopeptidase activity"/>
    <property type="evidence" value="ECO:0007669"/>
    <property type="project" value="UniProtKB-UniRule"/>
</dbReference>
<dbReference type="SUPFAM" id="SSF55486">
    <property type="entry name" value="Metalloproteases ('zincins'), catalytic domain"/>
    <property type="match status" value="1"/>
</dbReference>
<dbReference type="RefSeq" id="XP_024509253.1">
    <property type="nucleotide sequence ID" value="XM_024643601.1"/>
</dbReference>
<dbReference type="GeneID" id="36382426"/>
<dbReference type="WormBase" id="SRAE_2000469500">
    <property type="protein sequence ID" value="SRP05592"/>
    <property type="gene ID" value="WBGene00264933"/>
</dbReference>
<keyword evidence="3 5" id="KW-0482">Metalloprotease</keyword>
<evidence type="ECO:0000256" key="2">
    <source>
        <dbReference type="ARBA" id="ARBA00022833"/>
    </source>
</evidence>
<dbReference type="AlphaFoldDB" id="A0A090LPD4"/>
<dbReference type="SMR" id="A0A090LPD4"/>
<keyword evidence="5" id="KW-0378">Hydrolase</keyword>
<dbReference type="InterPro" id="IPR001506">
    <property type="entry name" value="Peptidase_M12A"/>
</dbReference>
<keyword evidence="1 5" id="KW-0479">Metal-binding</keyword>
<dbReference type="GO" id="GO:0046872">
    <property type="term" value="F:metal ion binding"/>
    <property type="evidence" value="ECO:0007669"/>
    <property type="project" value="UniProtKB-KW"/>
</dbReference>
<evidence type="ECO:0000259" key="6">
    <source>
        <dbReference type="PROSITE" id="PS51864"/>
    </source>
</evidence>
<evidence type="ECO:0000313" key="9">
    <source>
        <dbReference type="WBParaSite" id="SRAE_2000469500.1"/>
    </source>
</evidence>
<protein>
    <recommendedName>
        <fullName evidence="5">Metalloendopeptidase</fullName>
        <ecNumber evidence="5">3.4.24.-</ecNumber>
    </recommendedName>
</protein>
<feature type="domain" description="Peptidase M12A" evidence="6">
    <location>
        <begin position="133"/>
        <end position="231"/>
    </location>
</feature>
<evidence type="ECO:0000256" key="5">
    <source>
        <dbReference type="RuleBase" id="RU361183"/>
    </source>
</evidence>
<dbReference type="Pfam" id="PF01400">
    <property type="entry name" value="Astacin"/>
    <property type="match status" value="1"/>
</dbReference>
<dbReference type="Proteomes" id="UP000035682">
    <property type="component" value="Unplaced"/>
</dbReference>
<dbReference type="PANTHER" id="PTHR10127:SF802">
    <property type="entry name" value="ZINC METALLOPROTEINASE NAS-10"/>
    <property type="match status" value="1"/>
</dbReference>
<evidence type="ECO:0000256" key="4">
    <source>
        <dbReference type="PROSITE-ProRule" id="PRU01211"/>
    </source>
</evidence>
<dbReference type="GO" id="GO:0006508">
    <property type="term" value="P:proteolysis"/>
    <property type="evidence" value="ECO:0007669"/>
    <property type="project" value="UniProtKB-KW"/>
</dbReference>
<feature type="chain" id="PRO_5015017733" description="Metalloendopeptidase" evidence="5">
    <location>
        <begin position="23"/>
        <end position="386"/>
    </location>
</feature>
<evidence type="ECO:0000313" key="10">
    <source>
        <dbReference type="WormBase" id="SRAE_2000469500"/>
    </source>
</evidence>
<dbReference type="PANTHER" id="PTHR10127">
    <property type="entry name" value="DISCOIDIN, CUB, EGF, LAMININ , AND ZINC METALLOPROTEASE DOMAIN CONTAINING"/>
    <property type="match status" value="1"/>
</dbReference>
<dbReference type="CTD" id="36382426"/>
<dbReference type="Gene3D" id="3.40.390.10">
    <property type="entry name" value="Collagenase (Catalytic Domain)"/>
    <property type="match status" value="1"/>
</dbReference>
<sequence length="386" mass="44168">MSKVSTIILILYFLTKNINVISNNKVNNNFILNENKNVRNKRATLINFSPQWTSPISYSIQPRCGLYVADIVRSIEKDTCLRFSRVFGDINKMIKYVCGITCRIRNQKPNRKIIETAQYCRTRARLIQLTLNALGLIYEERRPDRDKYVIIKRENIIVNERYKFPPLKSSDVYTTGLRYDFGSIMHNGRHFESQNGRLTIVSKNSHYLKTYGQTKEMSFNDIKSLNVRYCRNSCQQKLNCTNYGYTDPNNCGVCKCPSFYTGTLCENLMPSLQVCGTTELAATNVTQTLTINGTKTCIYKIVAPEKLKVGITIVQADLPVRDICPPNVGLEVKFLYDKSVAGARFCGLQRNIKFNSVSKELTMKYVGLENENFVNIDYIQVDQLSG</sequence>
<dbReference type="WBParaSite" id="SRAE_2000469500.1">
    <property type="protein sequence ID" value="SRAE_2000469500.1"/>
    <property type="gene ID" value="WBGene00264933"/>
</dbReference>
<evidence type="ECO:0000313" key="7">
    <source>
        <dbReference type="EMBL" id="CEF70054.1"/>
    </source>
</evidence>
<dbReference type="PRINTS" id="PR00480">
    <property type="entry name" value="ASTACIN"/>
</dbReference>
<feature type="signal peptide" evidence="5">
    <location>
        <begin position="1"/>
        <end position="22"/>
    </location>
</feature>
<comment type="caution">
    <text evidence="4">Lacks conserved residue(s) required for the propagation of feature annotation.</text>
</comment>
<reference evidence="9" key="2">
    <citation type="submission" date="2020-12" db="UniProtKB">
        <authorList>
            <consortium name="WormBaseParasite"/>
        </authorList>
    </citation>
    <scope>IDENTIFICATION</scope>
</reference>
<accession>A0A090LPD4</accession>
<organism evidence="7">
    <name type="scientific">Strongyloides ratti</name>
    <name type="common">Parasitic roundworm</name>
    <dbReference type="NCBI Taxonomy" id="34506"/>
    <lineage>
        <taxon>Eukaryota</taxon>
        <taxon>Metazoa</taxon>
        <taxon>Ecdysozoa</taxon>
        <taxon>Nematoda</taxon>
        <taxon>Chromadorea</taxon>
        <taxon>Rhabditida</taxon>
        <taxon>Tylenchina</taxon>
        <taxon>Panagrolaimomorpha</taxon>
        <taxon>Strongyloidoidea</taxon>
        <taxon>Strongyloididae</taxon>
        <taxon>Strongyloides</taxon>
    </lineage>
</organism>
<keyword evidence="5" id="KW-0645">Protease</keyword>
<dbReference type="InterPro" id="IPR000742">
    <property type="entry name" value="EGF"/>
</dbReference>
<dbReference type="EC" id="3.4.24.-" evidence="5"/>
<dbReference type="PROSITE" id="PS00022">
    <property type="entry name" value="EGF_1"/>
    <property type="match status" value="1"/>
</dbReference>
<evidence type="ECO:0000256" key="3">
    <source>
        <dbReference type="ARBA" id="ARBA00023049"/>
    </source>
</evidence>
<evidence type="ECO:0000313" key="8">
    <source>
        <dbReference type="Proteomes" id="UP000035682"/>
    </source>
</evidence>
<keyword evidence="2 5" id="KW-0862">Zinc</keyword>
<proteinExistence type="predicted"/>
<dbReference type="InterPro" id="IPR024079">
    <property type="entry name" value="MetalloPept_cat_dom_sf"/>
</dbReference>
<dbReference type="OMA" id="NSTEWHN"/>
<evidence type="ECO:0000256" key="1">
    <source>
        <dbReference type="ARBA" id="ARBA00022723"/>
    </source>
</evidence>
<dbReference type="PROSITE" id="PS51864">
    <property type="entry name" value="ASTACIN"/>
    <property type="match status" value="1"/>
</dbReference>
<keyword evidence="5" id="KW-0732">Signal</keyword>
<reference evidence="7 8" key="1">
    <citation type="submission" date="2014-09" db="EMBL/GenBank/DDBJ databases">
        <authorList>
            <person name="Martin A.A."/>
        </authorList>
    </citation>
    <scope>NUCLEOTIDE SEQUENCE</scope>
    <source>
        <strain evidence="8">ED321</strain>
        <strain evidence="7">ED321 Heterogonic</strain>
    </source>
</reference>
<comment type="cofactor">
    <cofactor evidence="5">
        <name>Zn(2+)</name>
        <dbReference type="ChEBI" id="CHEBI:29105"/>
    </cofactor>
    <text evidence="5">Binds 1 zinc ion per subunit.</text>
</comment>
<dbReference type="OrthoDB" id="291007at2759"/>
<name>A0A090LPD4_STRRB</name>